<evidence type="ECO:0000313" key="5">
    <source>
        <dbReference type="EMBL" id="MFD2933953.1"/>
    </source>
</evidence>
<dbReference type="PANTHER" id="PTHR12215">
    <property type="entry name" value="PHOSPHOPANTETHEINE TRANSFERASE"/>
    <property type="match status" value="1"/>
</dbReference>
<keyword evidence="6" id="KW-1185">Reference proteome</keyword>
<evidence type="ECO:0000313" key="6">
    <source>
        <dbReference type="Proteomes" id="UP001597512"/>
    </source>
</evidence>
<comment type="caution">
    <text evidence="5">The sequence shown here is derived from an EMBL/GenBank/DDBJ whole genome shotgun (WGS) entry which is preliminary data.</text>
</comment>
<proteinExistence type="inferred from homology"/>
<feature type="domain" description="4'-phosphopantetheinyl transferase" evidence="3">
    <location>
        <begin position="128"/>
        <end position="228"/>
    </location>
</feature>
<evidence type="ECO:0000259" key="4">
    <source>
        <dbReference type="Pfam" id="PF22624"/>
    </source>
</evidence>
<organism evidence="5 6">
    <name type="scientific">Spirosoma flavum</name>
    <dbReference type="NCBI Taxonomy" id="2048557"/>
    <lineage>
        <taxon>Bacteria</taxon>
        <taxon>Pseudomonadati</taxon>
        <taxon>Bacteroidota</taxon>
        <taxon>Cytophagia</taxon>
        <taxon>Cytophagales</taxon>
        <taxon>Cytophagaceae</taxon>
        <taxon>Spirosoma</taxon>
    </lineage>
</organism>
<dbReference type="InterPro" id="IPR008278">
    <property type="entry name" value="4-PPantetheinyl_Trfase_dom"/>
</dbReference>
<keyword evidence="2 5" id="KW-0808">Transferase</keyword>
<feature type="domain" description="4'-phosphopantetheinyl transferase N-terminal" evidence="4">
    <location>
        <begin position="46"/>
        <end position="122"/>
    </location>
</feature>
<dbReference type="PANTHER" id="PTHR12215:SF10">
    <property type="entry name" value="L-AMINOADIPATE-SEMIALDEHYDE DEHYDROGENASE-PHOSPHOPANTETHEINYL TRANSFERASE"/>
    <property type="match status" value="1"/>
</dbReference>
<dbReference type="RefSeq" id="WP_381499003.1">
    <property type="nucleotide sequence ID" value="NZ_JBHUOM010000002.1"/>
</dbReference>
<evidence type="ECO:0000259" key="3">
    <source>
        <dbReference type="Pfam" id="PF01648"/>
    </source>
</evidence>
<dbReference type="InterPro" id="IPR050559">
    <property type="entry name" value="P-Pant_transferase_sf"/>
</dbReference>
<accession>A0ABW6AII9</accession>
<dbReference type="Proteomes" id="UP001597512">
    <property type="component" value="Unassembled WGS sequence"/>
</dbReference>
<dbReference type="Pfam" id="PF22624">
    <property type="entry name" value="AASDHPPT_N"/>
    <property type="match status" value="1"/>
</dbReference>
<dbReference type="SUPFAM" id="SSF56214">
    <property type="entry name" value="4'-phosphopantetheinyl transferase"/>
    <property type="match status" value="2"/>
</dbReference>
<name>A0ABW6AII9_9BACT</name>
<dbReference type="GO" id="GO:0016740">
    <property type="term" value="F:transferase activity"/>
    <property type="evidence" value="ECO:0007669"/>
    <property type="project" value="UniProtKB-KW"/>
</dbReference>
<evidence type="ECO:0000256" key="1">
    <source>
        <dbReference type="ARBA" id="ARBA00010990"/>
    </source>
</evidence>
<reference evidence="6" key="1">
    <citation type="journal article" date="2019" name="Int. J. Syst. Evol. Microbiol.">
        <title>The Global Catalogue of Microorganisms (GCM) 10K type strain sequencing project: providing services to taxonomists for standard genome sequencing and annotation.</title>
        <authorList>
            <consortium name="The Broad Institute Genomics Platform"/>
            <consortium name="The Broad Institute Genome Sequencing Center for Infectious Disease"/>
            <person name="Wu L."/>
            <person name="Ma J."/>
        </authorList>
    </citation>
    <scope>NUCLEOTIDE SEQUENCE [LARGE SCALE GENOMIC DNA]</scope>
    <source>
        <strain evidence="6">KCTC 52490</strain>
    </source>
</reference>
<protein>
    <submittedName>
        <fullName evidence="5">4'-phosphopantetheinyl transferase family protein</fullName>
    </submittedName>
</protein>
<evidence type="ECO:0000256" key="2">
    <source>
        <dbReference type="ARBA" id="ARBA00022679"/>
    </source>
</evidence>
<comment type="similarity">
    <text evidence="1">Belongs to the P-Pant transferase superfamily. Gsp/Sfp/HetI/AcpT family.</text>
</comment>
<sequence>MPVSTISCASFQDVSWLHWADCSYDDEIAIFRFPLVEGMIMPFHLKSVLQPDEIHRSQRYYREEDRQRFLYTRSILRVLSGSYTNQAPEQIRFTTGMNKKPELVGDSGWRINVSHSGKWILLTIGKVSVGIDVEKNDPKFSFRDMLSTSFSRGEQDYIEAGVDAQLRFYQLWTRKEALIKATGKGMDDDFWQVPSLDGSSVTDSGLIGEAGSWIVSSFFVATDYHAAIAYRATQEIPKFYTLDSGLFSHRESQERT</sequence>
<dbReference type="InterPro" id="IPR055066">
    <property type="entry name" value="AASDHPPT_N"/>
</dbReference>
<dbReference type="Pfam" id="PF01648">
    <property type="entry name" value="ACPS"/>
    <property type="match status" value="1"/>
</dbReference>
<dbReference type="EMBL" id="JBHUOM010000002">
    <property type="protein sequence ID" value="MFD2933953.1"/>
    <property type="molecule type" value="Genomic_DNA"/>
</dbReference>
<dbReference type="InterPro" id="IPR037143">
    <property type="entry name" value="4-PPantetheinyl_Trfase_dom_sf"/>
</dbReference>
<dbReference type="Gene3D" id="3.90.470.20">
    <property type="entry name" value="4'-phosphopantetheinyl transferase domain"/>
    <property type="match status" value="2"/>
</dbReference>
<gene>
    <name evidence="5" type="ORF">ACFS25_09185</name>
</gene>